<dbReference type="SMART" id="SM00248">
    <property type="entry name" value="ANK"/>
    <property type="match status" value="2"/>
</dbReference>
<protein>
    <submittedName>
        <fullName evidence="2">Uncharacterized protein</fullName>
    </submittedName>
</protein>
<keyword evidence="4" id="KW-1185">Reference proteome</keyword>
<dbReference type="InterPro" id="IPR002110">
    <property type="entry name" value="Ankyrin_rpt"/>
</dbReference>
<dbReference type="PROSITE" id="PS50297">
    <property type="entry name" value="ANK_REP_REGION"/>
    <property type="match status" value="1"/>
</dbReference>
<proteinExistence type="predicted"/>
<feature type="repeat" description="ANK" evidence="1">
    <location>
        <begin position="80"/>
        <end position="107"/>
    </location>
</feature>
<evidence type="ECO:0000313" key="2">
    <source>
        <dbReference type="EMBL" id="CAF0957263.1"/>
    </source>
</evidence>
<dbReference type="Pfam" id="PF12796">
    <property type="entry name" value="Ank_2"/>
    <property type="match status" value="1"/>
</dbReference>
<dbReference type="SUPFAM" id="SSF48403">
    <property type="entry name" value="Ankyrin repeat"/>
    <property type="match status" value="1"/>
</dbReference>
<dbReference type="Proteomes" id="UP000663852">
    <property type="component" value="Unassembled WGS sequence"/>
</dbReference>
<comment type="caution">
    <text evidence="2">The sequence shown here is derived from an EMBL/GenBank/DDBJ whole genome shotgun (WGS) entry which is preliminary data.</text>
</comment>
<dbReference type="OrthoDB" id="5314041at2759"/>
<evidence type="ECO:0000313" key="4">
    <source>
        <dbReference type="Proteomes" id="UP000663828"/>
    </source>
</evidence>
<accession>A0A814DLQ0</accession>
<dbReference type="EMBL" id="CAJNOR010005322">
    <property type="protein sequence ID" value="CAF1556938.1"/>
    <property type="molecule type" value="Genomic_DNA"/>
</dbReference>
<evidence type="ECO:0000256" key="1">
    <source>
        <dbReference type="PROSITE-ProRule" id="PRU00023"/>
    </source>
</evidence>
<gene>
    <name evidence="2" type="ORF">EDS130_LOCUS12659</name>
    <name evidence="3" type="ORF">XAT740_LOCUS43322</name>
</gene>
<evidence type="ECO:0000313" key="5">
    <source>
        <dbReference type="Proteomes" id="UP000663852"/>
    </source>
</evidence>
<dbReference type="Gene3D" id="1.25.40.20">
    <property type="entry name" value="Ankyrin repeat-containing domain"/>
    <property type="match status" value="1"/>
</dbReference>
<name>A0A814DLQ0_ADIRI</name>
<dbReference type="InterPro" id="IPR036770">
    <property type="entry name" value="Ankyrin_rpt-contain_sf"/>
</dbReference>
<evidence type="ECO:0000313" key="3">
    <source>
        <dbReference type="EMBL" id="CAF1556938.1"/>
    </source>
</evidence>
<dbReference type="PROSITE" id="PS50088">
    <property type="entry name" value="ANK_REPEAT"/>
    <property type="match status" value="1"/>
</dbReference>
<keyword evidence="1" id="KW-0040">ANK repeat</keyword>
<sequence>MIFDRHQFTHRLFHSILHNHDLFDIEILLRKSSSLHHINLNRLQYNGQSLVHLCCLYNRLDLLKLFVEHGECDILKMNADGWLPIHIAVHLGHMNIVFYLLKFNSSR</sequence>
<dbReference type="Proteomes" id="UP000663828">
    <property type="component" value="Unassembled WGS sequence"/>
</dbReference>
<dbReference type="EMBL" id="CAJNOJ010000048">
    <property type="protein sequence ID" value="CAF0957263.1"/>
    <property type="molecule type" value="Genomic_DNA"/>
</dbReference>
<reference evidence="2" key="1">
    <citation type="submission" date="2021-02" db="EMBL/GenBank/DDBJ databases">
        <authorList>
            <person name="Nowell W R."/>
        </authorList>
    </citation>
    <scope>NUCLEOTIDE SEQUENCE</scope>
</reference>
<dbReference type="AlphaFoldDB" id="A0A814DLQ0"/>
<organism evidence="2 5">
    <name type="scientific">Adineta ricciae</name>
    <name type="common">Rotifer</name>
    <dbReference type="NCBI Taxonomy" id="249248"/>
    <lineage>
        <taxon>Eukaryota</taxon>
        <taxon>Metazoa</taxon>
        <taxon>Spiralia</taxon>
        <taxon>Gnathifera</taxon>
        <taxon>Rotifera</taxon>
        <taxon>Eurotatoria</taxon>
        <taxon>Bdelloidea</taxon>
        <taxon>Adinetida</taxon>
        <taxon>Adinetidae</taxon>
        <taxon>Adineta</taxon>
    </lineage>
</organism>